<dbReference type="Pfam" id="PF22422">
    <property type="entry name" value="MGH1-like_GH"/>
    <property type="match status" value="1"/>
</dbReference>
<evidence type="ECO:0000259" key="1">
    <source>
        <dbReference type="Pfam" id="PF22422"/>
    </source>
</evidence>
<sequence length="519" mass="60062">MHLKGKVKYYAGKFSGQDEEVCRQEIDNAHAAAWMEEHIPLLDCPDPVIEEIYYFRWWVYRKHIKRTPEGYIITEFLPKVPWSGAYNAISCAAGHHLMEGRWLRGGEKYLRDYCIYWFKGSGRKYERDYSNWLIHAVYRFCRTTGDHSLAADLFPSMEESYEKWKAKNMHKCGLFWSSDDRDGMEYSAGGSGLRLTLNSYMTAAVYALFHMAKWTGDHFAQEKYLEEAEQLWGRIQTLLWQPDLNFYRGIQAESRDADLGSFTEMDEISGYLPWYFALPHLFEGNTQAEKMGRSFSCLLDSACFYAPYGPRTCSPYPGYLEKTVNHPCLWNGYSWPFSTSQTLTAAAEYLQKCRENRRDTGFGKKGYTDLLRLYADSHYRLNKDGQKICWIDENLHPETGEWEARSFLKERGFPKEAGGYERGKDYNHSTFCDLLISGTAGIHMYEEGKLIISPLLDEDWNYFKLTDVPAGGHLVSIQYDKNGQRYGGPSGFQISVDGNVQARFENVPESVTLPIQKKK</sequence>
<proteinExistence type="predicted"/>
<dbReference type="InterPro" id="IPR054491">
    <property type="entry name" value="MGH1-like_GH"/>
</dbReference>
<dbReference type="EMBL" id="BAABYW010000001">
    <property type="protein sequence ID" value="GAA6410474.1"/>
    <property type="molecule type" value="Genomic_DNA"/>
</dbReference>
<name>A0ABQ0BG86_9FIRM</name>
<reference evidence="2 3" key="1">
    <citation type="submission" date="2024-04" db="EMBL/GenBank/DDBJ databases">
        <title>Defined microbial consortia suppress multidrug-resistant proinflammatory Enterobacteriaceae via ecological control.</title>
        <authorList>
            <person name="Furuichi M."/>
            <person name="Kawaguchi T."/>
            <person name="Pust M."/>
            <person name="Yasuma K."/>
            <person name="Plichta D."/>
            <person name="Hasegawa N."/>
            <person name="Ohya T."/>
            <person name="Bhattarai S."/>
            <person name="Sasajima S."/>
            <person name="Aoto Y."/>
            <person name="Tuganbaev T."/>
            <person name="Yaginuma M."/>
            <person name="Ueda M."/>
            <person name="Okahashi N."/>
            <person name="Amafuji K."/>
            <person name="Kiridooshi Y."/>
            <person name="Sugita K."/>
            <person name="Strazar M."/>
            <person name="Skelly A."/>
            <person name="Suda W."/>
            <person name="Hattori M."/>
            <person name="Nakamoto N."/>
            <person name="Caballero S."/>
            <person name="Norman J."/>
            <person name="Olle B."/>
            <person name="Tanoue T."/>
            <person name="Arita M."/>
            <person name="Bucci V."/>
            <person name="Atarashi K."/>
            <person name="Xavier R."/>
            <person name="Honda K."/>
        </authorList>
    </citation>
    <scope>NUCLEOTIDE SEQUENCE [LARGE SCALE GENOMIC DNA]</scope>
    <source>
        <strain evidence="3">k04-0078-D8-1</strain>
    </source>
</reference>
<dbReference type="InterPro" id="IPR012341">
    <property type="entry name" value="6hp_glycosidase-like_sf"/>
</dbReference>
<dbReference type="Gene3D" id="1.50.10.10">
    <property type="match status" value="1"/>
</dbReference>
<dbReference type="InterPro" id="IPR008928">
    <property type="entry name" value="6-hairpin_glycosidase_sf"/>
</dbReference>
<evidence type="ECO:0000313" key="3">
    <source>
        <dbReference type="Proteomes" id="UP001600943"/>
    </source>
</evidence>
<accession>A0ABQ0BG86</accession>
<dbReference type="Proteomes" id="UP001600943">
    <property type="component" value="Unassembled WGS sequence"/>
</dbReference>
<dbReference type="SUPFAM" id="SSF48208">
    <property type="entry name" value="Six-hairpin glycosidases"/>
    <property type="match status" value="1"/>
</dbReference>
<keyword evidence="3" id="KW-1185">Reference proteome</keyword>
<organism evidence="2 3">
    <name type="scientific">Blautia hominis</name>
    <dbReference type="NCBI Taxonomy" id="2025493"/>
    <lineage>
        <taxon>Bacteria</taxon>
        <taxon>Bacillati</taxon>
        <taxon>Bacillota</taxon>
        <taxon>Clostridia</taxon>
        <taxon>Lachnospirales</taxon>
        <taxon>Lachnospiraceae</taxon>
        <taxon>Blautia</taxon>
    </lineage>
</organism>
<protein>
    <recommendedName>
        <fullName evidence="1">Mannosylglycerate hydrolase MGH1-like glycoside hydrolase domain-containing protein</fullName>
    </recommendedName>
</protein>
<comment type="caution">
    <text evidence="2">The sequence shown here is derived from an EMBL/GenBank/DDBJ whole genome shotgun (WGS) entry which is preliminary data.</text>
</comment>
<feature type="domain" description="Mannosylglycerate hydrolase MGH1-like glycoside hydrolase" evidence="1">
    <location>
        <begin position="86"/>
        <end position="429"/>
    </location>
</feature>
<gene>
    <name evidence="2" type="ORF">K040078D81_45910</name>
</gene>
<evidence type="ECO:0000313" key="2">
    <source>
        <dbReference type="EMBL" id="GAA6410474.1"/>
    </source>
</evidence>
<dbReference type="RefSeq" id="WP_390408927.1">
    <property type="nucleotide sequence ID" value="NZ_BAABYW010000001.1"/>
</dbReference>